<protein>
    <recommendedName>
        <fullName evidence="1">DpnD/PcfM-like C-terminal domain-containing protein</fullName>
    </recommendedName>
</protein>
<dbReference type="OrthoDB" id="6659665at2"/>
<dbReference type="Pfam" id="PF14207">
    <property type="entry name" value="DpnD-PcfM"/>
    <property type="match status" value="1"/>
</dbReference>
<dbReference type="AlphaFoldDB" id="A0A0M3V915"/>
<evidence type="ECO:0000313" key="2">
    <source>
        <dbReference type="EMBL" id="ALF59847.1"/>
    </source>
</evidence>
<dbReference type="Proteomes" id="UP000059847">
    <property type="component" value="Chromosome"/>
</dbReference>
<gene>
    <name evidence="2" type="ORF">AOC03_07175</name>
</gene>
<keyword evidence="3" id="KW-1185">Reference proteome</keyword>
<dbReference type="KEGG" id="pur:AOC03_07175"/>
<organism evidence="2 3">
    <name type="scientific">Psychrobacter urativorans</name>
    <dbReference type="NCBI Taxonomy" id="45610"/>
    <lineage>
        <taxon>Bacteria</taxon>
        <taxon>Pseudomonadati</taxon>
        <taxon>Pseudomonadota</taxon>
        <taxon>Gammaproteobacteria</taxon>
        <taxon>Moraxellales</taxon>
        <taxon>Moraxellaceae</taxon>
        <taxon>Psychrobacter</taxon>
    </lineage>
</organism>
<sequence length="62" mass="7114">MNKAVAVKRIFNVEITEILSRVIKVNAKDEQSALSRVQALYQNEEVVLGSEDYRNTEFEVVE</sequence>
<dbReference type="InterPro" id="IPR025575">
    <property type="entry name" value="DpnD/PcfM_C"/>
</dbReference>
<dbReference type="RefSeq" id="WP_062534610.1">
    <property type="nucleotide sequence ID" value="NZ_CP012678.1"/>
</dbReference>
<accession>A0A0M3V915</accession>
<proteinExistence type="predicted"/>
<evidence type="ECO:0000259" key="1">
    <source>
        <dbReference type="Pfam" id="PF14207"/>
    </source>
</evidence>
<reference evidence="2 3" key="1">
    <citation type="submission" date="2015-09" db="EMBL/GenBank/DDBJ databases">
        <title>Complete genome of Psychrobacter urativorans R10.10B.</title>
        <authorList>
            <person name="See-Too W.S."/>
            <person name="Chan K.G."/>
        </authorList>
    </citation>
    <scope>NUCLEOTIDE SEQUENCE [LARGE SCALE GENOMIC DNA]</scope>
    <source>
        <strain evidence="2 3">R10.10B</strain>
    </source>
</reference>
<dbReference type="EMBL" id="CP012678">
    <property type="protein sequence ID" value="ALF59847.1"/>
    <property type="molecule type" value="Genomic_DNA"/>
</dbReference>
<evidence type="ECO:0000313" key="3">
    <source>
        <dbReference type="Proteomes" id="UP000059847"/>
    </source>
</evidence>
<name>A0A0M3V915_9GAMM</name>
<feature type="domain" description="DpnD/PcfM-like C-terminal" evidence="1">
    <location>
        <begin position="11"/>
        <end position="56"/>
    </location>
</feature>